<evidence type="ECO:0000256" key="1">
    <source>
        <dbReference type="ARBA" id="ARBA00005711"/>
    </source>
</evidence>
<protein>
    <recommendedName>
        <fullName evidence="8">ATP-dependent RNA helicase</fullName>
        <ecNumber evidence="8">3.6.4.13</ecNumber>
    </recommendedName>
</protein>
<feature type="short sequence motif" description="Q motif" evidence="7">
    <location>
        <begin position="499"/>
        <end position="527"/>
    </location>
</feature>
<keyword evidence="6 8" id="KW-0694">RNA-binding</keyword>
<gene>
    <name evidence="15" type="ORF">SAY87_000359</name>
</gene>
<dbReference type="EC" id="3.6.4.13" evidence="8"/>
<evidence type="ECO:0000259" key="14">
    <source>
        <dbReference type="PROSITE" id="PS51195"/>
    </source>
</evidence>
<dbReference type="CDD" id="cd18787">
    <property type="entry name" value="SF2_C_DEAD"/>
    <property type="match status" value="1"/>
</dbReference>
<keyword evidence="2 8" id="KW-0547">Nucleotide-binding</keyword>
<dbReference type="GO" id="GO:0003724">
    <property type="term" value="F:RNA helicase activity"/>
    <property type="evidence" value="ECO:0007669"/>
    <property type="project" value="UniProtKB-EC"/>
</dbReference>
<dbReference type="EMBL" id="JAXIOK010000023">
    <property type="protein sequence ID" value="KAK4742358.1"/>
    <property type="molecule type" value="Genomic_DNA"/>
</dbReference>
<organism evidence="15 16">
    <name type="scientific">Trapa incisa</name>
    <dbReference type="NCBI Taxonomy" id="236973"/>
    <lineage>
        <taxon>Eukaryota</taxon>
        <taxon>Viridiplantae</taxon>
        <taxon>Streptophyta</taxon>
        <taxon>Embryophyta</taxon>
        <taxon>Tracheophyta</taxon>
        <taxon>Spermatophyta</taxon>
        <taxon>Magnoliopsida</taxon>
        <taxon>eudicotyledons</taxon>
        <taxon>Gunneridae</taxon>
        <taxon>Pentapetalae</taxon>
        <taxon>rosids</taxon>
        <taxon>malvids</taxon>
        <taxon>Myrtales</taxon>
        <taxon>Lythraceae</taxon>
        <taxon>Trapa</taxon>
    </lineage>
</organism>
<feature type="region of interest" description="Disordered" evidence="10">
    <location>
        <begin position="264"/>
        <end position="288"/>
    </location>
</feature>
<evidence type="ECO:0000256" key="9">
    <source>
        <dbReference type="SAM" id="Coils"/>
    </source>
</evidence>
<feature type="region of interest" description="Disordered" evidence="10">
    <location>
        <begin position="225"/>
        <end position="245"/>
    </location>
</feature>
<dbReference type="Pfam" id="PF03763">
    <property type="entry name" value="Remorin_C"/>
    <property type="match status" value="1"/>
</dbReference>
<feature type="compositionally biased region" description="Polar residues" evidence="10">
    <location>
        <begin position="304"/>
        <end position="332"/>
    </location>
</feature>
<feature type="domain" description="DEAD-box RNA helicase Q" evidence="14">
    <location>
        <begin position="499"/>
        <end position="527"/>
    </location>
</feature>
<comment type="similarity">
    <text evidence="1">Belongs to the remorin family.</text>
</comment>
<dbReference type="InterPro" id="IPR001650">
    <property type="entry name" value="Helicase_C-like"/>
</dbReference>
<dbReference type="Proteomes" id="UP001345219">
    <property type="component" value="Chromosome 1"/>
</dbReference>
<keyword evidence="3 8" id="KW-0378">Hydrolase</keyword>
<keyword evidence="4 8" id="KW-0347">Helicase</keyword>
<keyword evidence="16" id="KW-1185">Reference proteome</keyword>
<dbReference type="PANTHER" id="PTHR24031">
    <property type="entry name" value="RNA HELICASE"/>
    <property type="match status" value="1"/>
</dbReference>
<dbReference type="Pfam" id="PF00168">
    <property type="entry name" value="C2"/>
    <property type="match status" value="1"/>
</dbReference>
<name>A0AAN7JH41_9MYRT</name>
<evidence type="ECO:0000259" key="12">
    <source>
        <dbReference type="PROSITE" id="PS51192"/>
    </source>
</evidence>
<dbReference type="PROSITE" id="PS51195">
    <property type="entry name" value="Q_MOTIF"/>
    <property type="match status" value="1"/>
</dbReference>
<evidence type="ECO:0000256" key="2">
    <source>
        <dbReference type="ARBA" id="ARBA00022741"/>
    </source>
</evidence>
<dbReference type="GO" id="GO:0005524">
    <property type="term" value="F:ATP binding"/>
    <property type="evidence" value="ECO:0007669"/>
    <property type="project" value="UniProtKB-UniRule"/>
</dbReference>
<comment type="domain">
    <text evidence="8">The Q motif is unique to and characteristic of the DEAD box family of RNA helicases and controls ATP binding and hydrolysis.</text>
</comment>
<evidence type="ECO:0000256" key="8">
    <source>
        <dbReference type="RuleBase" id="RU365068"/>
    </source>
</evidence>
<dbReference type="InterPro" id="IPR014001">
    <property type="entry name" value="Helicase_ATP-bd"/>
</dbReference>
<dbReference type="GO" id="GO:0016787">
    <property type="term" value="F:hydrolase activity"/>
    <property type="evidence" value="ECO:0007669"/>
    <property type="project" value="UniProtKB-KW"/>
</dbReference>
<dbReference type="InterPro" id="IPR005516">
    <property type="entry name" value="Remorin_C"/>
</dbReference>
<dbReference type="SUPFAM" id="SSF52540">
    <property type="entry name" value="P-loop containing nucleoside triphosphate hydrolases"/>
    <property type="match status" value="1"/>
</dbReference>
<dbReference type="AlphaFoldDB" id="A0AAN7JH41"/>
<keyword evidence="5 8" id="KW-0067">ATP-binding</keyword>
<dbReference type="InterPro" id="IPR035892">
    <property type="entry name" value="C2_domain_sf"/>
</dbReference>
<dbReference type="Pfam" id="PF00271">
    <property type="entry name" value="Helicase_C"/>
    <property type="match status" value="1"/>
</dbReference>
<dbReference type="PROSITE" id="PS51192">
    <property type="entry name" value="HELICASE_ATP_BIND_1"/>
    <property type="match status" value="1"/>
</dbReference>
<evidence type="ECO:0000256" key="6">
    <source>
        <dbReference type="ARBA" id="ARBA00022884"/>
    </source>
</evidence>
<comment type="caution">
    <text evidence="15">The sequence shown here is derived from an EMBL/GenBank/DDBJ whole genome shotgun (WGS) entry which is preliminary data.</text>
</comment>
<keyword evidence="9" id="KW-0175">Coiled coil</keyword>
<evidence type="ECO:0000256" key="5">
    <source>
        <dbReference type="ARBA" id="ARBA00022840"/>
    </source>
</evidence>
<dbReference type="InterPro" id="IPR011545">
    <property type="entry name" value="DEAD/DEAH_box_helicase_dom"/>
</dbReference>
<evidence type="ECO:0000259" key="11">
    <source>
        <dbReference type="PROSITE" id="PS50004"/>
    </source>
</evidence>
<evidence type="ECO:0000313" key="16">
    <source>
        <dbReference type="Proteomes" id="UP001345219"/>
    </source>
</evidence>
<feature type="region of interest" description="Disordered" evidence="10">
    <location>
        <begin position="1019"/>
        <end position="1051"/>
    </location>
</feature>
<comment type="catalytic activity">
    <reaction evidence="8">
        <text>ATP + H2O = ADP + phosphate + H(+)</text>
        <dbReference type="Rhea" id="RHEA:13065"/>
        <dbReference type="ChEBI" id="CHEBI:15377"/>
        <dbReference type="ChEBI" id="CHEBI:15378"/>
        <dbReference type="ChEBI" id="CHEBI:30616"/>
        <dbReference type="ChEBI" id="CHEBI:43474"/>
        <dbReference type="ChEBI" id="CHEBI:456216"/>
        <dbReference type="EC" id="3.6.4.13"/>
    </reaction>
</comment>
<dbReference type="GO" id="GO:0003723">
    <property type="term" value="F:RNA binding"/>
    <property type="evidence" value="ECO:0007669"/>
    <property type="project" value="UniProtKB-UniRule"/>
</dbReference>
<feature type="compositionally biased region" description="Basic and acidic residues" evidence="10">
    <location>
        <begin position="1019"/>
        <end position="1029"/>
    </location>
</feature>
<feature type="domain" description="Helicase ATP-binding" evidence="12">
    <location>
        <begin position="530"/>
        <end position="712"/>
    </location>
</feature>
<evidence type="ECO:0000256" key="7">
    <source>
        <dbReference type="PROSITE-ProRule" id="PRU00552"/>
    </source>
</evidence>
<dbReference type="Pfam" id="PF00270">
    <property type="entry name" value="DEAD"/>
    <property type="match status" value="1"/>
</dbReference>
<dbReference type="InterPro" id="IPR014014">
    <property type="entry name" value="RNA_helicase_DEAD_Q_motif"/>
</dbReference>
<dbReference type="PROSITE" id="PS50004">
    <property type="entry name" value="C2"/>
    <property type="match status" value="1"/>
</dbReference>
<dbReference type="InterPro" id="IPR027417">
    <property type="entry name" value="P-loop_NTPase"/>
</dbReference>
<feature type="domain" description="Helicase C-terminal" evidence="13">
    <location>
        <begin position="746"/>
        <end position="896"/>
    </location>
</feature>
<reference evidence="15 16" key="1">
    <citation type="journal article" date="2023" name="Hortic Res">
        <title>Pangenome of water caltrop reveals structural variations and asymmetric subgenome divergence after allopolyploidization.</title>
        <authorList>
            <person name="Zhang X."/>
            <person name="Chen Y."/>
            <person name="Wang L."/>
            <person name="Yuan Y."/>
            <person name="Fang M."/>
            <person name="Shi L."/>
            <person name="Lu R."/>
            <person name="Comes H.P."/>
            <person name="Ma Y."/>
            <person name="Chen Y."/>
            <person name="Huang G."/>
            <person name="Zhou Y."/>
            <person name="Zheng Z."/>
            <person name="Qiu Y."/>
        </authorList>
    </citation>
    <scope>NUCLEOTIDE SEQUENCE [LARGE SCALE GENOMIC DNA]</scope>
    <source>
        <tissue evidence="15">Roots</tissue>
    </source>
</reference>
<evidence type="ECO:0000256" key="4">
    <source>
        <dbReference type="ARBA" id="ARBA00022806"/>
    </source>
</evidence>
<comment type="similarity">
    <text evidence="8">Belongs to the DEAD box helicase family.</text>
</comment>
<dbReference type="SMART" id="SM00490">
    <property type="entry name" value="HELICc"/>
    <property type="match status" value="1"/>
</dbReference>
<evidence type="ECO:0000256" key="3">
    <source>
        <dbReference type="ARBA" id="ARBA00022801"/>
    </source>
</evidence>
<feature type="coiled-coil region" evidence="9">
    <location>
        <begin position="1140"/>
        <end position="1178"/>
    </location>
</feature>
<accession>A0AAN7JH41</accession>
<dbReference type="SMART" id="SM00487">
    <property type="entry name" value="DEXDc"/>
    <property type="match status" value="1"/>
</dbReference>
<feature type="domain" description="C2" evidence="11">
    <location>
        <begin position="1"/>
        <end position="82"/>
    </location>
</feature>
<comment type="function">
    <text evidence="8">RNA helicase.</text>
</comment>
<dbReference type="Gene3D" id="2.60.40.150">
    <property type="entry name" value="C2 domain"/>
    <property type="match status" value="1"/>
</dbReference>
<dbReference type="InterPro" id="IPR000008">
    <property type="entry name" value="C2_dom"/>
</dbReference>
<evidence type="ECO:0000259" key="13">
    <source>
        <dbReference type="PROSITE" id="PS51194"/>
    </source>
</evidence>
<proteinExistence type="inferred from homology"/>
<dbReference type="Gene3D" id="3.40.50.300">
    <property type="entry name" value="P-loop containing nucleotide triphosphate hydrolases"/>
    <property type="match status" value="2"/>
</dbReference>
<feature type="compositionally biased region" description="Acidic residues" evidence="10">
    <location>
        <begin position="392"/>
        <end position="404"/>
    </location>
</feature>
<sequence length="1217" mass="137640">MVQGKLQVVLVSAKGLENTDFLWKGTQSEWNETFIFTLSSDVSELKLKIMDSDTGTADDIVGEAIIPLDPLFEEGSLPPASYNVVKDDEYRGETESASPSPPRNAMIEISTRRALGDGSSPRSTIECERKALSGKEDRCYPFIYREMLSFLLRERSRRLHGLIQCSGTVIFSRSMGGGPRTFPGGLNKWQWKRMHEKRAREKEKKLLAQEKQLYEARIRSEIRAKLSGEHGQVPNTPNTHAPMTPKDHIKALADRFMKEGAEDLWNEDDGPLRPPPPPTPRSSGRPVSIQSPLNLRKLVSERGFNSSYHPSSLRSIDNYSNNGNTRNYSVQSRGRLRRNESSESEDDAGSGFVFPVQKENKPLSNSRISNVNPKNGAFSRQRKTYFRNDDTSSSDDDSDMDTEDGVLCSGASRWPRLSLGEHESNEKGRDRGINLRILGGRASLGNYDMKVKKRVPLQLVEEETDFSQEVEFLRHELTRKKMIENQAGNVEEDSLLTQKRFDQCNISPLTIKALSLAGYTQMTKVQEAALPFCLEGKDALFKAKTGTGKTIAFLLPAIETVLKASANTNQRVPSVDVLILCPTRELASQLVAEAKALLKYHEGVGVQTLVGGTRFKVDQKRLESDPCQIIVATPGRLMDHVESKSGLSVRLMGLKMLILDEADHLLDLGFRKDIEKIVDALPRKRQSLLFSATIPKEVRRVSHLVLKRGHDFIDTVGIGSVETPLKVRQSWLVVPHDQHFQVIYHLLKEHILQTPDYKVMVFCTTGMVTSLLYLLLQDMKMNVREIHSRKPQIYRTRISDEFRESKRLILVTSDVSSRGMNYPDVTLVIQVGIPYDREHYIHRLGRTGREGKDGEGILLLAPWEQYFLNEINDLPMERLPLPCLDPESNMKVESSLSRVDTSVREGAYHAWLGYYNSIREIGRDKTTLVELAKQFSDSIRLQNPPSLFRKTAVKMGLKDSISIWCKIFVRWVMVSAFALPIVECDALMSAFGLVSSESLGFLCELVLEEFMMEEEVKNSESFETPRGENPKGNTINNIYINDGADDGEESIIPDDEEKKKKEKVSSAPSNKLHTFLFAASANPIEKHSESSDNRDVVLARLETEKWLALIKAWEESEKSKAENKAFKRLSAVEAWENSEKAAVEAKLKKKEEKMERKKAEYAERMKNMMADVHKAAEQKRAMVEAKRGEDIVKVEEKAGKFLAKGYTPKRLMEWISF</sequence>
<feature type="region of interest" description="Disordered" evidence="10">
    <location>
        <begin position="304"/>
        <end position="405"/>
    </location>
</feature>
<dbReference type="SUPFAM" id="SSF49562">
    <property type="entry name" value="C2 domain (Calcium/lipid-binding domain, CaLB)"/>
    <property type="match status" value="1"/>
</dbReference>
<evidence type="ECO:0000256" key="10">
    <source>
        <dbReference type="SAM" id="MobiDB-lite"/>
    </source>
</evidence>
<feature type="compositionally biased region" description="Polar residues" evidence="10">
    <location>
        <begin position="362"/>
        <end position="373"/>
    </location>
</feature>
<dbReference type="PROSITE" id="PS51194">
    <property type="entry name" value="HELICASE_CTER"/>
    <property type="match status" value="1"/>
</dbReference>
<evidence type="ECO:0000313" key="15">
    <source>
        <dbReference type="EMBL" id="KAK4742358.1"/>
    </source>
</evidence>